<keyword evidence="1" id="KW-0255">Endonuclease</keyword>
<evidence type="ECO:0000313" key="2">
    <source>
        <dbReference type="Proteomes" id="UP000265520"/>
    </source>
</evidence>
<comment type="caution">
    <text evidence="1">The sequence shown here is derived from an EMBL/GenBank/DDBJ whole genome shotgun (WGS) entry which is preliminary data.</text>
</comment>
<keyword evidence="1" id="KW-0540">Nuclease</keyword>
<dbReference type="EMBL" id="LXQA010076959">
    <property type="protein sequence ID" value="MCI10610.1"/>
    <property type="molecule type" value="Genomic_DNA"/>
</dbReference>
<keyword evidence="1" id="KW-0269">Exonuclease</keyword>
<dbReference type="Proteomes" id="UP000265520">
    <property type="component" value="Unassembled WGS sequence"/>
</dbReference>
<sequence length="171" mass="19077">DPEVRRNVDVMVERFAEGLEKDVGNDFQDQSVAEMAGKPDDNQSFEGETEKEAVRFVDTISSASVCVESPANSQREYDDRALRTSDVPPIQDAHERLINQKGAEESNRGAKILLRSKRTNYCPPKVSRSVISGPWSLEWLNDHAHGEARVIFFIKKESEEGGPAWSEAAEG</sequence>
<evidence type="ECO:0000313" key="1">
    <source>
        <dbReference type="EMBL" id="MCI10610.1"/>
    </source>
</evidence>
<dbReference type="GO" id="GO:0004519">
    <property type="term" value="F:endonuclease activity"/>
    <property type="evidence" value="ECO:0007669"/>
    <property type="project" value="UniProtKB-KW"/>
</dbReference>
<organism evidence="1 2">
    <name type="scientific">Trifolium medium</name>
    <dbReference type="NCBI Taxonomy" id="97028"/>
    <lineage>
        <taxon>Eukaryota</taxon>
        <taxon>Viridiplantae</taxon>
        <taxon>Streptophyta</taxon>
        <taxon>Embryophyta</taxon>
        <taxon>Tracheophyta</taxon>
        <taxon>Spermatophyta</taxon>
        <taxon>Magnoliopsida</taxon>
        <taxon>eudicotyledons</taxon>
        <taxon>Gunneridae</taxon>
        <taxon>Pentapetalae</taxon>
        <taxon>rosids</taxon>
        <taxon>fabids</taxon>
        <taxon>Fabales</taxon>
        <taxon>Fabaceae</taxon>
        <taxon>Papilionoideae</taxon>
        <taxon>50 kb inversion clade</taxon>
        <taxon>NPAAA clade</taxon>
        <taxon>Hologalegina</taxon>
        <taxon>IRL clade</taxon>
        <taxon>Trifolieae</taxon>
        <taxon>Trifolium</taxon>
    </lineage>
</organism>
<dbReference type="GO" id="GO:0004527">
    <property type="term" value="F:exonuclease activity"/>
    <property type="evidence" value="ECO:0007669"/>
    <property type="project" value="UniProtKB-KW"/>
</dbReference>
<accession>A0A392PGK8</accession>
<feature type="non-terminal residue" evidence="1">
    <location>
        <position position="1"/>
    </location>
</feature>
<name>A0A392PGK8_9FABA</name>
<proteinExistence type="predicted"/>
<protein>
    <submittedName>
        <fullName evidence="1">Endonuclease/exonuclease/phosphatase family protein</fullName>
    </submittedName>
</protein>
<dbReference type="AlphaFoldDB" id="A0A392PGK8"/>
<reference evidence="1 2" key="1">
    <citation type="journal article" date="2018" name="Front. Plant Sci.">
        <title>Red Clover (Trifolium pratense) and Zigzag Clover (T. medium) - A Picture of Genomic Similarities and Differences.</title>
        <authorList>
            <person name="Dluhosova J."/>
            <person name="Istvanek J."/>
            <person name="Nedelnik J."/>
            <person name="Repkova J."/>
        </authorList>
    </citation>
    <scope>NUCLEOTIDE SEQUENCE [LARGE SCALE GENOMIC DNA]</scope>
    <source>
        <strain evidence="2">cv. 10/8</strain>
        <tissue evidence="1">Leaf</tissue>
    </source>
</reference>
<keyword evidence="2" id="KW-1185">Reference proteome</keyword>
<keyword evidence="1" id="KW-0378">Hydrolase</keyword>